<dbReference type="RefSeq" id="WP_425307374.1">
    <property type="nucleotide sequence ID" value="NZ_CP154795.1"/>
</dbReference>
<sequence>MDLDALARWQYGVVTRSQALHELSPGAVRARLDGGHWRAVLPGVYRAHTGELDWRGRASAALLHCGEGAALSLNSAAYLLGLEPKPPQVLQVDIPHHLKHTKPVGVRLRRRRTLRVTERQRLPITEPAFTVIDLGDTALASREDAIAVAARAVQRDVTSVDALTSELAARKRHRHRRALELSLGVIDEGAESVLEVGFVTDVLRAHGLPAMRMSVPDTVGHHSIRRDFLEEACRVVVELDGRLGHEGNRSGDNRRDRGTAAQGGVTLRAEWVDVFFEACQLAVDIFGTLTARGYAGTLERCGPTCTALRLLAQAA</sequence>
<proteinExistence type="predicted"/>
<dbReference type="Proteomes" id="UP001442841">
    <property type="component" value="Chromosome"/>
</dbReference>
<organism evidence="1 2">
    <name type="scientific">Ammonicoccus fulvus</name>
    <dbReference type="NCBI Taxonomy" id="3138240"/>
    <lineage>
        <taxon>Bacteria</taxon>
        <taxon>Bacillati</taxon>
        <taxon>Actinomycetota</taxon>
        <taxon>Actinomycetes</taxon>
        <taxon>Propionibacteriales</taxon>
        <taxon>Propionibacteriaceae</taxon>
        <taxon>Ammonicoccus</taxon>
    </lineage>
</organism>
<dbReference type="EMBL" id="CP154795">
    <property type="protein sequence ID" value="XAN05940.1"/>
    <property type="molecule type" value="Genomic_DNA"/>
</dbReference>
<evidence type="ECO:0000313" key="1">
    <source>
        <dbReference type="EMBL" id="XAN05940.1"/>
    </source>
</evidence>
<evidence type="ECO:0000313" key="2">
    <source>
        <dbReference type="Proteomes" id="UP001442841"/>
    </source>
</evidence>
<name>A0ABZ3FK04_9ACTN</name>
<evidence type="ECO:0008006" key="3">
    <source>
        <dbReference type="Google" id="ProtNLM"/>
    </source>
</evidence>
<gene>
    <name evidence="1" type="ORF">AADG42_00980</name>
</gene>
<keyword evidence="2" id="KW-1185">Reference proteome</keyword>
<protein>
    <recommendedName>
        <fullName evidence="3">DUF559 domain-containing protein</fullName>
    </recommendedName>
</protein>
<reference evidence="1 2" key="1">
    <citation type="submission" date="2024-04" db="EMBL/GenBank/DDBJ databases">
        <title>Isolation of an actinomycete strain from pig manure.</title>
        <authorList>
            <person name="Gong T."/>
            <person name="Yu Z."/>
            <person name="An M."/>
            <person name="Wei C."/>
            <person name="Yang W."/>
            <person name="Liu L."/>
        </authorList>
    </citation>
    <scope>NUCLEOTIDE SEQUENCE [LARGE SCALE GENOMIC DNA]</scope>
    <source>
        <strain evidence="1 2">ZF39</strain>
    </source>
</reference>
<accession>A0ABZ3FK04</accession>